<feature type="coiled-coil region" evidence="1">
    <location>
        <begin position="130"/>
        <end position="164"/>
    </location>
</feature>
<sequence length="200" mass="22455">IQQEDQVAATEEKTVLEQAQRERAKQIKASNDVYRPSAFDLDSSTEVYQYKHADFRPWDPHNDLRQVECDYVIRSVAKHKTPLIRSNSAGSEYQAADEVDAVSDDSSDAAARKKRKRRSRLSPQPVGVSKAMLDEALKPLQNAVERAEQQLTHLQQRLDSANKGQAKNGSAPFHGLFEQLGVAIVFAVVQAILLAYLLRR</sequence>
<dbReference type="InterPro" id="IPR037239">
    <property type="entry name" value="OSBP_sf"/>
</dbReference>
<organism evidence="4 5">
    <name type="scientific">Plectus sambesii</name>
    <dbReference type="NCBI Taxonomy" id="2011161"/>
    <lineage>
        <taxon>Eukaryota</taxon>
        <taxon>Metazoa</taxon>
        <taxon>Ecdysozoa</taxon>
        <taxon>Nematoda</taxon>
        <taxon>Chromadorea</taxon>
        <taxon>Plectida</taxon>
        <taxon>Plectina</taxon>
        <taxon>Plectoidea</taxon>
        <taxon>Plectidae</taxon>
        <taxon>Plectus</taxon>
    </lineage>
</organism>
<dbReference type="SUPFAM" id="SSF144000">
    <property type="entry name" value="Oxysterol-binding protein-like"/>
    <property type="match status" value="1"/>
</dbReference>
<name>A0A914X959_9BILA</name>
<evidence type="ECO:0000256" key="3">
    <source>
        <dbReference type="SAM" id="Phobius"/>
    </source>
</evidence>
<feature type="region of interest" description="Disordered" evidence="2">
    <location>
        <begin position="86"/>
        <end position="126"/>
    </location>
</feature>
<keyword evidence="1" id="KW-0175">Coiled coil</keyword>
<dbReference type="AlphaFoldDB" id="A0A914X959"/>
<dbReference type="Proteomes" id="UP000887566">
    <property type="component" value="Unplaced"/>
</dbReference>
<accession>A0A914X959</accession>
<proteinExistence type="predicted"/>
<evidence type="ECO:0000256" key="2">
    <source>
        <dbReference type="SAM" id="MobiDB-lite"/>
    </source>
</evidence>
<evidence type="ECO:0000256" key="1">
    <source>
        <dbReference type="SAM" id="Coils"/>
    </source>
</evidence>
<keyword evidence="3" id="KW-0812">Transmembrane</keyword>
<feature type="transmembrane region" description="Helical" evidence="3">
    <location>
        <begin position="180"/>
        <end position="198"/>
    </location>
</feature>
<keyword evidence="4" id="KW-1185">Reference proteome</keyword>
<keyword evidence="3" id="KW-0472">Membrane</keyword>
<reference evidence="5" key="1">
    <citation type="submission" date="2022-11" db="UniProtKB">
        <authorList>
            <consortium name="WormBaseParasite"/>
        </authorList>
    </citation>
    <scope>IDENTIFICATION</scope>
</reference>
<evidence type="ECO:0000313" key="4">
    <source>
        <dbReference type="Proteomes" id="UP000887566"/>
    </source>
</evidence>
<evidence type="ECO:0000313" key="5">
    <source>
        <dbReference type="WBParaSite" id="PSAMB.scaffold6564size9221.g28725.t1"/>
    </source>
</evidence>
<dbReference type="WBParaSite" id="PSAMB.scaffold6564size9221.g28725.t1">
    <property type="protein sequence ID" value="PSAMB.scaffold6564size9221.g28725.t1"/>
    <property type="gene ID" value="PSAMB.scaffold6564size9221.g28725"/>
</dbReference>
<protein>
    <submittedName>
        <fullName evidence="5">Uncharacterized protein</fullName>
    </submittedName>
</protein>
<keyword evidence="3" id="KW-1133">Transmembrane helix</keyword>
<dbReference type="Gene3D" id="3.30.70.3490">
    <property type="match status" value="1"/>
</dbReference>
<feature type="compositionally biased region" description="Acidic residues" evidence="2">
    <location>
        <begin position="95"/>
        <end position="107"/>
    </location>
</feature>